<feature type="transmembrane region" description="Helical" evidence="1">
    <location>
        <begin position="7"/>
        <end position="27"/>
    </location>
</feature>
<dbReference type="EMBL" id="VUNC01000008">
    <property type="protein sequence ID" value="MST73290.1"/>
    <property type="molecule type" value="Genomic_DNA"/>
</dbReference>
<feature type="transmembrane region" description="Helical" evidence="1">
    <location>
        <begin position="33"/>
        <end position="50"/>
    </location>
</feature>
<evidence type="ECO:0000256" key="1">
    <source>
        <dbReference type="SAM" id="Phobius"/>
    </source>
</evidence>
<keyword evidence="1" id="KW-0812">Transmembrane</keyword>
<organism evidence="2 3">
    <name type="scientific">Olsenella porci</name>
    <dbReference type="NCBI Taxonomy" id="2652279"/>
    <lineage>
        <taxon>Bacteria</taxon>
        <taxon>Bacillati</taxon>
        <taxon>Actinomycetota</taxon>
        <taxon>Coriobacteriia</taxon>
        <taxon>Coriobacteriales</taxon>
        <taxon>Atopobiaceae</taxon>
        <taxon>Olsenella</taxon>
    </lineage>
</organism>
<keyword evidence="1" id="KW-0472">Membrane</keyword>
<evidence type="ECO:0000313" key="3">
    <source>
        <dbReference type="Proteomes" id="UP000469325"/>
    </source>
</evidence>
<proteinExistence type="predicted"/>
<accession>A0A6N7XCH1</accession>
<protein>
    <submittedName>
        <fullName evidence="2">Uncharacterized protein</fullName>
    </submittedName>
</protein>
<dbReference type="RefSeq" id="WP_154436001.1">
    <property type="nucleotide sequence ID" value="NZ_VUNC01000008.1"/>
</dbReference>
<feature type="transmembrane region" description="Helical" evidence="1">
    <location>
        <begin position="95"/>
        <end position="113"/>
    </location>
</feature>
<feature type="transmembrane region" description="Helical" evidence="1">
    <location>
        <begin position="70"/>
        <end position="89"/>
    </location>
</feature>
<dbReference type="Proteomes" id="UP000469325">
    <property type="component" value="Unassembled WGS sequence"/>
</dbReference>
<gene>
    <name evidence="2" type="ORF">FYJ68_09270</name>
</gene>
<reference evidence="2 3" key="1">
    <citation type="submission" date="2019-08" db="EMBL/GenBank/DDBJ databases">
        <title>In-depth cultivation of the pig gut microbiome towards novel bacterial diversity and tailored functional studies.</title>
        <authorList>
            <person name="Wylensek D."/>
            <person name="Hitch T.C.A."/>
            <person name="Clavel T."/>
        </authorList>
    </citation>
    <scope>NUCLEOTIDE SEQUENCE [LARGE SCALE GENOMIC DNA]</scope>
    <source>
        <strain evidence="2 3">CA-Schmier-601-WT-1</strain>
    </source>
</reference>
<name>A0A6N7XCH1_9ACTN</name>
<keyword evidence="1" id="KW-1133">Transmembrane helix</keyword>
<evidence type="ECO:0000313" key="2">
    <source>
        <dbReference type="EMBL" id="MST73290.1"/>
    </source>
</evidence>
<dbReference type="AlphaFoldDB" id="A0A6N7XCH1"/>
<sequence>MDERDLILRLAGGALATAIVLGVVFQVCELLGPVARAVACAVGLVAMVAFPLGEMRAILGPTARPGRGSWATMVALLVTLGIPMVVLGMQGRLDGGTAAVLALLPGVALLATLGRGLRG</sequence>
<keyword evidence="3" id="KW-1185">Reference proteome</keyword>
<comment type="caution">
    <text evidence="2">The sequence shown here is derived from an EMBL/GenBank/DDBJ whole genome shotgun (WGS) entry which is preliminary data.</text>
</comment>